<dbReference type="AlphaFoldDB" id="A0A8D4N6Q7"/>
<sequence length="279" mass="31616">MNRKFLLLISILIIAIGITGLFISSENDEKITSSLLTPKNEKEVTIILAQATSDLPSGTLLTHSEYAIKKIAVPESSELIKNDISETPNINSYLLKTNTLNGSYITKDMLVTPNSDEFNHLSLQKGYIVYKFTTKKQDDYLLNTLSVGDEISYQLRVLETDNKKGMEHGTIINTKNMSDRKKQSYSLNKIIPNMKVVRIKKYSADELSEKNSKNQKTEDMLTGYIAVTIKIEELDLIHIVEKTGDTFLTPNYKNDDSKRISTNLYDIIPKLRTARELRG</sequence>
<dbReference type="GeneID" id="82552468"/>
<dbReference type="Proteomes" id="UP000265864">
    <property type="component" value="Chromosome"/>
</dbReference>
<accession>A0A8D4N6Q7</accession>
<reference evidence="1 2" key="1">
    <citation type="submission" date="2018-09" db="EMBL/GenBank/DDBJ databases">
        <title>Yersinia kristensenii subsp. rochesterensis subsp. nov., Isolated from Human Feces.</title>
        <authorList>
            <person name="Cunningham S.A."/>
            <person name="Jeraldo P."/>
            <person name="Patel R."/>
        </authorList>
    </citation>
    <scope>NUCLEOTIDE SEQUENCE [LARGE SCALE GENOMIC DNA]</scope>
    <source>
        <strain evidence="1 2">ATCC BAA-2637</strain>
    </source>
</reference>
<evidence type="ECO:0000313" key="1">
    <source>
        <dbReference type="EMBL" id="AYD45265.1"/>
    </source>
</evidence>
<dbReference type="RefSeq" id="WP_120011487.1">
    <property type="nucleotide sequence ID" value="NZ_CP032482.1"/>
</dbReference>
<evidence type="ECO:0000313" key="2">
    <source>
        <dbReference type="Proteomes" id="UP000265864"/>
    </source>
</evidence>
<dbReference type="EMBL" id="CP032482">
    <property type="protein sequence ID" value="AYD45265.1"/>
    <property type="molecule type" value="Genomic_DNA"/>
</dbReference>
<proteinExistence type="predicted"/>
<name>A0A8D4N6Q7_9GAMM</name>
<protein>
    <submittedName>
        <fullName evidence="1">Tight adherance operon protein</fullName>
    </submittedName>
</protein>
<organism evidence="1 2">
    <name type="scientific">Yersinia rochesterensis</name>
    <dbReference type="NCBI Taxonomy" id="1604335"/>
    <lineage>
        <taxon>Bacteria</taxon>
        <taxon>Pseudomonadati</taxon>
        <taxon>Pseudomonadota</taxon>
        <taxon>Gammaproteobacteria</taxon>
        <taxon>Enterobacterales</taxon>
        <taxon>Yersiniaceae</taxon>
        <taxon>Yersinia</taxon>
    </lineage>
</organism>
<gene>
    <name evidence="1" type="ORF">DXZ79_17160</name>
</gene>